<dbReference type="Gene3D" id="1.25.40.10">
    <property type="entry name" value="Tetratricopeptide repeat domain"/>
    <property type="match status" value="1"/>
</dbReference>
<dbReference type="RefSeq" id="WP_119751013.1">
    <property type="nucleotide sequence ID" value="NZ_QZCG01000012.1"/>
</dbReference>
<dbReference type="Gene3D" id="2.60.40.1930">
    <property type="match status" value="1"/>
</dbReference>
<dbReference type="OrthoDB" id="9767116at2"/>
<dbReference type="SMART" id="SM00223">
    <property type="entry name" value="APPLE"/>
    <property type="match status" value="1"/>
</dbReference>
<dbReference type="InterPro" id="IPR041246">
    <property type="entry name" value="Bact_MG10"/>
</dbReference>
<dbReference type="InterPro" id="IPR041462">
    <property type="entry name" value="Bact_A2M_MG6"/>
</dbReference>
<dbReference type="PIRSF" id="PIRSF038980">
    <property type="entry name" value="A2M_bac"/>
    <property type="match status" value="1"/>
</dbReference>
<dbReference type="Gene3D" id="3.50.4.10">
    <property type="entry name" value="Hepatocyte Growth Factor"/>
    <property type="match status" value="1"/>
</dbReference>
<evidence type="ECO:0000256" key="2">
    <source>
        <dbReference type="ARBA" id="ARBA00022729"/>
    </source>
</evidence>
<evidence type="ECO:0000313" key="7">
    <source>
        <dbReference type="EMBL" id="RJE83171.1"/>
    </source>
</evidence>
<evidence type="ECO:0000256" key="3">
    <source>
        <dbReference type="ARBA" id="ARBA00022737"/>
    </source>
</evidence>
<dbReference type="EMBL" id="QZCG01000012">
    <property type="protein sequence ID" value="RJE83171.1"/>
    <property type="molecule type" value="Genomic_DNA"/>
</dbReference>
<keyword evidence="8" id="KW-1185">Reference proteome</keyword>
<dbReference type="InterPro" id="IPR011625">
    <property type="entry name" value="A2M_N_BRD"/>
</dbReference>
<dbReference type="Pfam" id="PF17973">
    <property type="entry name" value="bMG10"/>
    <property type="match status" value="1"/>
</dbReference>
<dbReference type="Pfam" id="PF00024">
    <property type="entry name" value="PAN_1"/>
    <property type="match status" value="1"/>
</dbReference>
<dbReference type="InterPro" id="IPR002890">
    <property type="entry name" value="MG2"/>
</dbReference>
<dbReference type="InterPro" id="IPR026284">
    <property type="entry name" value="A2MG_proteobact"/>
</dbReference>
<dbReference type="InterPro" id="IPR051802">
    <property type="entry name" value="YfhM-like"/>
</dbReference>
<dbReference type="InterPro" id="IPR000177">
    <property type="entry name" value="Apple"/>
</dbReference>
<dbReference type="GO" id="GO:0005615">
    <property type="term" value="C:extracellular space"/>
    <property type="evidence" value="ECO:0007669"/>
    <property type="project" value="InterPro"/>
</dbReference>
<dbReference type="InterPro" id="IPR008930">
    <property type="entry name" value="Terpenoid_cyclase/PrenylTrfase"/>
</dbReference>
<dbReference type="InterPro" id="IPR003609">
    <property type="entry name" value="Pan_app"/>
</dbReference>
<dbReference type="Proteomes" id="UP000284202">
    <property type="component" value="Unassembled WGS sequence"/>
</dbReference>
<comment type="similarity">
    <text evidence="1">Belongs to the protease inhibitor I39 (alpha-2-macroglobulin) family. Bacterial alpha-2-macroglobulin subfamily.</text>
</comment>
<evidence type="ECO:0000313" key="8">
    <source>
        <dbReference type="Proteomes" id="UP000284202"/>
    </source>
</evidence>
<reference evidence="8" key="1">
    <citation type="submission" date="2018-09" db="EMBL/GenBank/DDBJ databases">
        <title>Acidovorax cavernicola nov. sp. isolated from Gruta de las Maravillas (Aracena, Spain).</title>
        <authorList>
            <person name="Jurado V."/>
            <person name="Gutierrez-Patricio S."/>
            <person name="Gonzalez-Pimentel J.L."/>
            <person name="Miller A.Z."/>
            <person name="Laiz L."/>
            <person name="Saiz-Jimenez C."/>
        </authorList>
    </citation>
    <scope>NUCLEOTIDE SEQUENCE [LARGE SCALE GENOMIC DNA]</scope>
    <source>
        <strain evidence="8">1011MAR3C25</strain>
    </source>
</reference>
<dbReference type="CDD" id="cd02891">
    <property type="entry name" value="A2M_like"/>
    <property type="match status" value="1"/>
</dbReference>
<dbReference type="Pfam" id="PF11974">
    <property type="entry name" value="bMG3"/>
    <property type="match status" value="1"/>
</dbReference>
<keyword evidence="3" id="KW-0677">Repeat</keyword>
<dbReference type="InterPro" id="IPR011626">
    <property type="entry name" value="Alpha-macroglobulin_TED"/>
</dbReference>
<dbReference type="Pfam" id="PF17972">
    <property type="entry name" value="bMG5"/>
    <property type="match status" value="1"/>
</dbReference>
<dbReference type="PANTHER" id="PTHR40094:SF1">
    <property type="entry name" value="UBIQUITIN DOMAIN-CONTAINING PROTEIN"/>
    <property type="match status" value="1"/>
</dbReference>
<dbReference type="InterPro" id="IPR041203">
    <property type="entry name" value="Bact_A2M_MG5"/>
</dbReference>
<keyword evidence="4" id="KW-1015">Disulfide bond</keyword>
<dbReference type="Pfam" id="PF07678">
    <property type="entry name" value="TED_complement"/>
    <property type="match status" value="1"/>
</dbReference>
<dbReference type="InterPro" id="IPR021868">
    <property type="entry name" value="Alpha_2_Macroglob_MG3"/>
</dbReference>
<dbReference type="Pfam" id="PF00207">
    <property type="entry name" value="A2M"/>
    <property type="match status" value="1"/>
</dbReference>
<dbReference type="InterPro" id="IPR001599">
    <property type="entry name" value="Macroglobln_a2"/>
</dbReference>
<protein>
    <recommendedName>
        <fullName evidence="6">Apple domain-containing protein</fullName>
    </recommendedName>
</protein>
<dbReference type="Pfam" id="PF17962">
    <property type="entry name" value="bMG6"/>
    <property type="match status" value="1"/>
</dbReference>
<dbReference type="Pfam" id="PF21142">
    <property type="entry name" value="A2M_bMG2"/>
    <property type="match status" value="1"/>
</dbReference>
<organism evidence="7 8">
    <name type="scientific">Paracoccus onubensis</name>
    <dbReference type="NCBI Taxonomy" id="1675788"/>
    <lineage>
        <taxon>Bacteria</taxon>
        <taxon>Pseudomonadati</taxon>
        <taxon>Pseudomonadota</taxon>
        <taxon>Alphaproteobacteria</taxon>
        <taxon>Rhodobacterales</taxon>
        <taxon>Paracoccaceae</taxon>
        <taxon>Paracoccus</taxon>
    </lineage>
</organism>
<evidence type="ECO:0000259" key="6">
    <source>
        <dbReference type="PROSITE" id="PS50948"/>
    </source>
</evidence>
<dbReference type="InterPro" id="IPR047565">
    <property type="entry name" value="Alpha-macroglob_thiol-ester_cl"/>
</dbReference>
<dbReference type="SMART" id="SM01359">
    <property type="entry name" value="A2M_N_2"/>
    <property type="match status" value="1"/>
</dbReference>
<proteinExistence type="inferred from homology"/>
<gene>
    <name evidence="7" type="ORF">D3P04_17110</name>
</gene>
<feature type="domain" description="Apple" evidence="6">
    <location>
        <begin position="23"/>
        <end position="101"/>
    </location>
</feature>
<keyword evidence="2 5" id="KW-0732">Signal</keyword>
<dbReference type="SMART" id="SM01419">
    <property type="entry name" value="Thiol-ester_cl"/>
    <property type="match status" value="1"/>
</dbReference>
<feature type="chain" id="PRO_5019259211" description="Apple domain-containing protein" evidence="5">
    <location>
        <begin position="24"/>
        <end position="1821"/>
    </location>
</feature>
<dbReference type="Pfam" id="PF01835">
    <property type="entry name" value="MG2"/>
    <property type="match status" value="1"/>
</dbReference>
<comment type="caution">
    <text evidence="7">The sequence shown here is derived from an EMBL/GenBank/DDBJ whole genome shotgun (WGS) entry which is preliminary data.</text>
</comment>
<name>A0A418SQD8_9RHOB</name>
<dbReference type="SUPFAM" id="SSF48239">
    <property type="entry name" value="Terpenoid cyclases/Protein prenyltransferases"/>
    <property type="match status" value="1"/>
</dbReference>
<dbReference type="GO" id="GO:0006508">
    <property type="term" value="P:proteolysis"/>
    <property type="evidence" value="ECO:0007669"/>
    <property type="project" value="InterPro"/>
</dbReference>
<accession>A0A418SQD8</accession>
<dbReference type="Pfam" id="PF07703">
    <property type="entry name" value="A2M_BRD"/>
    <property type="match status" value="1"/>
</dbReference>
<dbReference type="Gene3D" id="1.50.10.20">
    <property type="match status" value="1"/>
</dbReference>
<evidence type="ECO:0000256" key="4">
    <source>
        <dbReference type="ARBA" id="ARBA00023157"/>
    </source>
</evidence>
<feature type="signal peptide" evidence="5">
    <location>
        <begin position="1"/>
        <end position="23"/>
    </location>
</feature>
<evidence type="ECO:0000256" key="1">
    <source>
        <dbReference type="ARBA" id="ARBA00010556"/>
    </source>
</evidence>
<dbReference type="SUPFAM" id="SSF57414">
    <property type="entry name" value="Hairpin loop containing domain-like"/>
    <property type="match status" value="1"/>
</dbReference>
<dbReference type="PANTHER" id="PTHR40094">
    <property type="entry name" value="ALPHA-2-MACROGLOBULIN HOMOLOG"/>
    <property type="match status" value="1"/>
</dbReference>
<dbReference type="InterPro" id="IPR049120">
    <property type="entry name" value="A2M_bMG2"/>
</dbReference>
<dbReference type="GO" id="GO:0004866">
    <property type="term" value="F:endopeptidase inhibitor activity"/>
    <property type="evidence" value="ECO:0007669"/>
    <property type="project" value="InterPro"/>
</dbReference>
<dbReference type="InterPro" id="IPR011990">
    <property type="entry name" value="TPR-like_helical_dom_sf"/>
</dbReference>
<evidence type="ECO:0000256" key="5">
    <source>
        <dbReference type="SAM" id="SignalP"/>
    </source>
</evidence>
<sequence length="1821" mass="196455">MHAIRWVVSILVLLAGLGTSAMAQDGRRIEVTERADYFGFDLRTEKDVTLDQCKAICLDDSECRAFTYNTNAQWCFLKSDFTQASPADGAVAGKVVITGAAPDLGAPPPLRFLTRELLGEADDYRRDLLRHSEPGGAGLLSSVDRAERLLAQGSPHEAMAAWAEAAAIDPEESRLWSGLAQATVATEPNNETGQGELERIGVAAAVNAYLTSRSEEDRAAALGVMAAGLERRSQFRPAISAYEAAIALRSTPELQEKYADLKRRKGFRVLDHSVDSDSAVPRVCVQFSEPLLKSGVDYAQFVTVDNSPGAAVERSDQELCVTGLKHGGQYRVNIRQGLPSAVNEALAQSVPLEIYIRDRGAALRFTGDNFVLPSSARRGIPLISVNADEAELSVYRVGDRALTQLLGSRQFPGQLNGYNLDYLMGEIGEPVWNGTVEIASERNRDVTTSIPIDEAVPERKPGIYLMTAKPAEALQDDSDELATQWFLVSDIGLSTFAGQDGLTVFARSLTSAAPLEGVTLKLLARNNEVLGEVVTDAQGQARFEAGQARGTDGLAPAALMARNGDKDFVFLDMTRAGFDLSDRGVTGRDAPGPLDVFAWTERGIYRAGEVVHVAALARDPSSQAIDNLPLTFIFRRPDGAEARRMVSKGKALGGHAVDLELPENAMRGTWRLSVYTDPDKPALAEQMFLIEDFVPDRTEIALSSDENRIALGDMTDVTVDGRYLYGAPASGLSLEGELSVFPVRGWKAYPGHVFGLDDEDDIGTVRLPLTGLPPTDPNGQAVFPVSLDNAPATTRLLGAEVSVRMREAGGRAVERSLPLEVEPLGPMIGLRPEFSGGSVPEGGSAAFRVIAVNADGERIAMDGLHWSLYRIERHYQWYRDGGSWNYEPITTSSLVQDGSIDARPDSEAQISVPVDWGRYRLEVESPDMGGPISSVAFDSGWYVEASSTETPDGLEVALDRDSYDVGDTARLQISPRFAGEALITIGSDSLIQSFTETVPETGAEIDIPVTEEFGSGVYVTVTLFRPGSDTENRLPMRSIGLRWLKVDPGKRSLAVDLDLDQQIQPDQQLSVPVRIDGLAEGEEAYVTVAAVDVGILNLTRYEAPDPEGWYFSQRKLGLELRDIYGRLIDGSLGAQGRIRTGGDGATMESNGSPPTETLLASFSGIVPVDADGRAQVSFDIPDFNGTARVMAVAWSADGIGHATGDVVIREPLVLTTSLPRFLAPGDQTRILLEIANTDGPAGDYSLNVETTGLQLTEADPLPETLTLDAGEKISVTIPVTASGTAGEGRIDLSLTHDSGLSVRKTVSLPVRPGVMPVTTREQMTLAANGGSIVLDRQLLADRFSENASVSVNVSRNQGFDIPALLMALDRYPYGCAEQTTSRALPLLYVNELAAAAGMENDPQVKERVDDAIAKILSYQSSAGSFGMWSPGSGDLWLDAYVTDFLTRASEQGFAVPEQPMAQALRNLQNSVAYDTDVESRGSEIAYALYVLARNRKASAGDLRYYLDTRLDEFSTPMARAQLAAAIGLYGDGDRAASGFASSLLLAREENESRSRSDYGSPLRDGAAMLALAAETRPEPTIVPEMIDFVGGIQSDIRYQSTQDQAWMLLAARAMARSDDDLSLTVNGMVHEGGFAQQMGGAEISTAPVTITNRDDQPVTATVTTVASPREPLPAGGDGFGITRSYYTLDGQEADVTAARQNERYVVVLEVTQDNDWPSRVLVSDLLPAGFEIDNPRLVDSAQLDNFGWLGGTDAAHTEFRDDRFIAAFDRNAGSDRSFRLAYVVRAVSPGVYMHPAASVEDMYRPQLSARTASGFMEVREN</sequence>
<dbReference type="SMART" id="SM01360">
    <property type="entry name" value="A2M"/>
    <property type="match status" value="1"/>
</dbReference>
<dbReference type="CDD" id="cd01100">
    <property type="entry name" value="APPLE_Factor_XI_like"/>
    <property type="match status" value="1"/>
</dbReference>
<dbReference type="PROSITE" id="PS50948">
    <property type="entry name" value="PAN"/>
    <property type="match status" value="1"/>
</dbReference>